<protein>
    <submittedName>
        <fullName evidence="1">Uncharacterized protein</fullName>
    </submittedName>
</protein>
<dbReference type="RefSeq" id="WP_109361708.1">
    <property type="nucleotide sequence ID" value="NZ_JBJVNI010000006.1"/>
</dbReference>
<organism evidence="1 2">
    <name type="scientific">Streptomyces niveiscabiei</name>
    <dbReference type="NCBI Taxonomy" id="164115"/>
    <lineage>
        <taxon>Bacteria</taxon>
        <taxon>Bacillati</taxon>
        <taxon>Actinomycetota</taxon>
        <taxon>Actinomycetes</taxon>
        <taxon>Kitasatosporales</taxon>
        <taxon>Streptomycetaceae</taxon>
        <taxon>Streptomyces</taxon>
    </lineage>
</organism>
<sequence>MTVTNQDPHAFDDVSRAWERLHRCGTGRPDDETDRHVRDCAARLAADPTADTAYAWTLGLVLLAPSLAQRPESEPATAARTALTSADAALRALPCAHGTHPYRDHEEEQDGDLADRVRTLADPAQWPSYDAPRDEWACPNNIAGYARIALDVVVPGSAGDVPARIPEETLDDIESLSSTLNLYPTGDPDVTLACQVSALAAADDEERPGRLLVAHAISWHLVSGMVRDKEILDDLIEAVEDTLPHYADATCDHEEHRGLDDDGPEYAEAGLRLTCAAGRERYERGHADWDEPPIGELLCPVRLVEVAQETLATVREGRERLFGERPLDHLDAEYLRADGRLDVEKIVGRLDHKHWNERYADDLGLWAARRHASADARERVVLFMTAYQTMKISYPGPPPNVAAGVLALMAPLAAAERPGTCAHTDDHPATRYVDLRHGLPQVYAPEEFPATEHTRTLESWTCPRFTGLLAAGCASGLEKLAED</sequence>
<dbReference type="EMBL" id="JBJVNI010000006">
    <property type="protein sequence ID" value="MFM9609581.1"/>
    <property type="molecule type" value="Genomic_DNA"/>
</dbReference>
<name>A0ABW9HNZ8_9ACTN</name>
<accession>A0ABW9HNZ8</accession>
<proteinExistence type="predicted"/>
<gene>
    <name evidence="1" type="ORF">ACKI18_12790</name>
</gene>
<comment type="caution">
    <text evidence="1">The sequence shown here is derived from an EMBL/GenBank/DDBJ whole genome shotgun (WGS) entry which is preliminary data.</text>
</comment>
<evidence type="ECO:0000313" key="1">
    <source>
        <dbReference type="EMBL" id="MFM9609581.1"/>
    </source>
</evidence>
<keyword evidence="2" id="KW-1185">Reference proteome</keyword>
<evidence type="ECO:0000313" key="2">
    <source>
        <dbReference type="Proteomes" id="UP001631957"/>
    </source>
</evidence>
<dbReference type="Proteomes" id="UP001631957">
    <property type="component" value="Unassembled WGS sequence"/>
</dbReference>
<reference evidence="1 2" key="1">
    <citation type="submission" date="2024-12" db="EMBL/GenBank/DDBJ databases">
        <title>Forecasting of Potato common scab and diversities of Pathogenic streptomyces spp. in china.</title>
        <authorList>
            <person name="Handique U."/>
            <person name="Wu J."/>
        </authorList>
    </citation>
    <scope>NUCLEOTIDE SEQUENCE [LARGE SCALE GENOMIC DNA]</scope>
    <source>
        <strain evidence="1 2">ZRIMU1530</strain>
    </source>
</reference>